<proteinExistence type="predicted"/>
<dbReference type="SUPFAM" id="SSF50939">
    <property type="entry name" value="Sialidases"/>
    <property type="match status" value="1"/>
</dbReference>
<dbReference type="InterPro" id="IPR015943">
    <property type="entry name" value="WD40/YVTN_repeat-like_dom_sf"/>
</dbReference>
<dbReference type="InterPro" id="IPR036278">
    <property type="entry name" value="Sialidase_sf"/>
</dbReference>
<keyword evidence="1" id="KW-0677">Repeat</keyword>
<gene>
    <name evidence="4" type="ORF">FRY97_06560</name>
</gene>
<dbReference type="GO" id="GO:0010411">
    <property type="term" value="P:xyloglucan metabolic process"/>
    <property type="evidence" value="ECO:0007669"/>
    <property type="project" value="TreeGrafter"/>
</dbReference>
<feature type="domain" description="Sortilin N-terminal" evidence="3">
    <location>
        <begin position="122"/>
        <end position="243"/>
    </location>
</feature>
<dbReference type="InterPro" id="IPR052025">
    <property type="entry name" value="Xyloglucanase_GH74"/>
</dbReference>
<dbReference type="SUPFAM" id="SSF110296">
    <property type="entry name" value="Oligoxyloglucan reducing end-specific cellobiohydrolase"/>
    <property type="match status" value="1"/>
</dbReference>
<dbReference type="Pfam" id="PF15902">
    <property type="entry name" value="Sortilin-Vps10"/>
    <property type="match status" value="1"/>
</dbReference>
<evidence type="ECO:0000256" key="1">
    <source>
        <dbReference type="ARBA" id="ARBA00022737"/>
    </source>
</evidence>
<evidence type="ECO:0000313" key="4">
    <source>
        <dbReference type="EMBL" id="TXB64883.1"/>
    </source>
</evidence>
<accession>A0A5C6RRJ2</accession>
<dbReference type="InterPro" id="IPR031778">
    <property type="entry name" value="Sortilin_N"/>
</dbReference>
<dbReference type="PANTHER" id="PTHR43739:SF5">
    <property type="entry name" value="EXO-ALPHA-SIALIDASE"/>
    <property type="match status" value="1"/>
</dbReference>
<dbReference type="Proteomes" id="UP000321580">
    <property type="component" value="Unassembled WGS sequence"/>
</dbReference>
<dbReference type="AlphaFoldDB" id="A0A5C6RRJ2"/>
<keyword evidence="2" id="KW-0732">Signal</keyword>
<feature type="chain" id="PRO_5022787080" description="Sortilin N-terminal domain-containing protein" evidence="2">
    <location>
        <begin position="22"/>
        <end position="1045"/>
    </location>
</feature>
<dbReference type="EMBL" id="VOOR01000010">
    <property type="protein sequence ID" value="TXB64883.1"/>
    <property type="molecule type" value="Genomic_DNA"/>
</dbReference>
<name>A0A5C6RRJ2_9BACT</name>
<protein>
    <recommendedName>
        <fullName evidence="3">Sortilin N-terminal domain-containing protein</fullName>
    </recommendedName>
</protein>
<evidence type="ECO:0000256" key="2">
    <source>
        <dbReference type="SAM" id="SignalP"/>
    </source>
</evidence>
<dbReference type="RefSeq" id="WP_147166650.1">
    <property type="nucleotide sequence ID" value="NZ_VOOR01000010.1"/>
</dbReference>
<dbReference type="CDD" id="cd15482">
    <property type="entry name" value="Sialidase_non-viral"/>
    <property type="match status" value="1"/>
</dbReference>
<evidence type="ECO:0000259" key="3">
    <source>
        <dbReference type="Pfam" id="PF15902"/>
    </source>
</evidence>
<dbReference type="OrthoDB" id="9757809at2"/>
<dbReference type="PANTHER" id="PTHR43739">
    <property type="entry name" value="XYLOGLUCANASE (EUROFUNG)"/>
    <property type="match status" value="1"/>
</dbReference>
<organism evidence="4 5">
    <name type="scientific">Phaeodactylibacter luteus</name>
    <dbReference type="NCBI Taxonomy" id="1564516"/>
    <lineage>
        <taxon>Bacteria</taxon>
        <taxon>Pseudomonadati</taxon>
        <taxon>Bacteroidota</taxon>
        <taxon>Saprospiria</taxon>
        <taxon>Saprospirales</taxon>
        <taxon>Haliscomenobacteraceae</taxon>
        <taxon>Phaeodactylibacter</taxon>
    </lineage>
</organism>
<sequence length="1045" mass="115609">MLKKIGWAVAAFVLSLCSANAQQIDLEHFKGMSPRSIGPAGMSGRVTTIDVINSQPNVIYIGTASGGVWRSKSGGISWEPIFDTQPVQSIGALAINQNNPDEIWVGTGEGNPRNSHNSGEGIFKSIDGGKTWSRMGLEATRTIHRIIIHKDDPNTVYVAALGSAWGENEERGVFRTQDGGATWEKVLYVGPGTGCADLVVDPSNPNKLIAAMWEYGRQPWFFNSGGSSSGIYVSYDGGDNWEARTAEDGLPKGDLGRIGLAIAPSKTNIVYALVEAKENGLYKSTDGGFTWKLAADKNIGNRPFYYADIFVDPLNENRVFNLWSYMSKSEDGGKTFEPFGRGTHPDHHAFWVHPANPDYMIEGNDGGLNISHDGGESWRFVQNLPLAQFYHISYDMDYPYNVAGGMQDNGSWVGPSSVWERGGIQNTDWQEVYFGDGFDVVFKPDDNRYVYAMSQGGNVSFIDRETGKSRFVKPVHPDGLQLRFNWNAAIAQDPFSSCGVYFGSQFVHKSNDCGLSWEIISPDLTTNDTTKQRQFESGGLTIDDTRAENYTTILAIAPSPVDEQVIWVGTDDGNLQLTRDGGKTWSNLAGKLKGARPGSWIPQIEVSAANAGEAFVVVNDYRRNDWRPMVFHTEDFGASFTRIVSEEQVNGHVWSIVQDPDAPSLLWLGTDYGLYFSLDKGQQWQKWEEGFPSTPVADLKIHPREKDLIIGTFGRSAYILDDTRPLQAIARSAGKVLEDTLHVFPAPDAYLANFKSYQGSHFPADAEFIGQNRSPEAMVSLWLKPAEGEEETEANADEQQQPALSDKIKVVVRNEQGDSIRAFTEKAERGLQRISWDLRANGVAYPSRRDAKADDDPPRGARVPPGIYTLYITCGDYSGQAEVAVRADPRVETAVQDLQAEAAAYEAYYRIVEEAAAGFGKLREARKGIGRVNTLLETAPDSTQKEVKKMGKELMKSLDQLEELYMLPDDFKGIRRSTDQLNNALYGVRGYLYAEDGQLSSMGQLMLNQARAQTDKVLEQVDAFLQGPYKAYQERVAKLPLSLFD</sequence>
<feature type="signal peptide" evidence="2">
    <location>
        <begin position="1"/>
        <end position="21"/>
    </location>
</feature>
<dbReference type="Gene3D" id="2.130.10.10">
    <property type="entry name" value="YVTN repeat-like/Quinoprotein amine dehydrogenase"/>
    <property type="match status" value="4"/>
</dbReference>
<comment type="caution">
    <text evidence="4">The sequence shown here is derived from an EMBL/GenBank/DDBJ whole genome shotgun (WGS) entry which is preliminary data.</text>
</comment>
<evidence type="ECO:0000313" key="5">
    <source>
        <dbReference type="Proteomes" id="UP000321580"/>
    </source>
</evidence>
<keyword evidence="5" id="KW-1185">Reference proteome</keyword>
<reference evidence="4 5" key="1">
    <citation type="submission" date="2019-08" db="EMBL/GenBank/DDBJ databases">
        <title>Genome of Phaeodactylibacter luteus.</title>
        <authorList>
            <person name="Bowman J.P."/>
        </authorList>
    </citation>
    <scope>NUCLEOTIDE SEQUENCE [LARGE SCALE GENOMIC DNA]</scope>
    <source>
        <strain evidence="4 5">KCTC 42180</strain>
    </source>
</reference>